<dbReference type="AlphaFoldDB" id="A0A6G1EYA2"/>
<dbReference type="EMBL" id="SPHZ02000002">
    <property type="protein sequence ID" value="KAF0929559.1"/>
    <property type="molecule type" value="Genomic_DNA"/>
</dbReference>
<comment type="caution">
    <text evidence="1">The sequence shown here is derived from an EMBL/GenBank/DDBJ whole genome shotgun (WGS) entry which is preliminary data.</text>
</comment>
<dbReference type="Proteomes" id="UP000479710">
    <property type="component" value="Unassembled WGS sequence"/>
</dbReference>
<keyword evidence="2" id="KW-1185">Reference proteome</keyword>
<accession>A0A6G1EYA2</accession>
<dbReference type="OrthoDB" id="747353at2759"/>
<gene>
    <name evidence="1" type="ORF">E2562_022383</name>
</gene>
<organism evidence="1 2">
    <name type="scientific">Oryza meyeriana var. granulata</name>
    <dbReference type="NCBI Taxonomy" id="110450"/>
    <lineage>
        <taxon>Eukaryota</taxon>
        <taxon>Viridiplantae</taxon>
        <taxon>Streptophyta</taxon>
        <taxon>Embryophyta</taxon>
        <taxon>Tracheophyta</taxon>
        <taxon>Spermatophyta</taxon>
        <taxon>Magnoliopsida</taxon>
        <taxon>Liliopsida</taxon>
        <taxon>Poales</taxon>
        <taxon>Poaceae</taxon>
        <taxon>BOP clade</taxon>
        <taxon>Oryzoideae</taxon>
        <taxon>Oryzeae</taxon>
        <taxon>Oryzinae</taxon>
        <taxon>Oryza</taxon>
        <taxon>Oryza meyeriana</taxon>
    </lineage>
</organism>
<name>A0A6G1EYA2_9ORYZ</name>
<reference evidence="1 2" key="1">
    <citation type="submission" date="2019-11" db="EMBL/GenBank/DDBJ databases">
        <title>Whole genome sequence of Oryza granulata.</title>
        <authorList>
            <person name="Li W."/>
        </authorList>
    </citation>
    <scope>NUCLEOTIDE SEQUENCE [LARGE SCALE GENOMIC DNA]</scope>
    <source>
        <strain evidence="2">cv. Menghai</strain>
        <tissue evidence="1">Leaf</tissue>
    </source>
</reference>
<protein>
    <submittedName>
        <fullName evidence="1">Uncharacterized protein</fullName>
    </submittedName>
</protein>
<proteinExistence type="predicted"/>
<evidence type="ECO:0000313" key="1">
    <source>
        <dbReference type="EMBL" id="KAF0929559.1"/>
    </source>
</evidence>
<sequence>MGNGKTKKKDLSPQDAALLIQLNYRAHLAHRSQVTHLLASPTSMGNAGSSTSESAVRTDFDRIISWVIELGPFTHDKNAKMVMVGAGWQTRSEVVCQDKVLRDP</sequence>
<evidence type="ECO:0000313" key="2">
    <source>
        <dbReference type="Proteomes" id="UP000479710"/>
    </source>
</evidence>